<feature type="transmembrane region" description="Helical" evidence="6">
    <location>
        <begin position="414"/>
        <end position="434"/>
    </location>
</feature>
<dbReference type="AlphaFoldDB" id="A0A8T2SUC7"/>
<dbReference type="EMBL" id="CM035422">
    <property type="protein sequence ID" value="KAH7373403.1"/>
    <property type="molecule type" value="Genomic_DNA"/>
</dbReference>
<dbReference type="CDD" id="cd13136">
    <property type="entry name" value="MATE_DinF_like"/>
    <property type="match status" value="1"/>
</dbReference>
<evidence type="ECO:0000256" key="3">
    <source>
        <dbReference type="ARBA" id="ARBA00022692"/>
    </source>
</evidence>
<dbReference type="EMBL" id="CM035422">
    <property type="protein sequence ID" value="KAH7373402.1"/>
    <property type="molecule type" value="Genomic_DNA"/>
</dbReference>
<dbReference type="EMBL" id="CM035422">
    <property type="protein sequence ID" value="KAH7373400.1"/>
    <property type="molecule type" value="Genomic_DNA"/>
</dbReference>
<dbReference type="EMBL" id="CM035422">
    <property type="protein sequence ID" value="KAH7373404.1"/>
    <property type="molecule type" value="Genomic_DNA"/>
</dbReference>
<dbReference type="Pfam" id="PF01554">
    <property type="entry name" value="MatE"/>
    <property type="match status" value="1"/>
</dbReference>
<dbReference type="PANTHER" id="PTHR42893">
    <property type="entry name" value="PROTEIN DETOXIFICATION 44, CHLOROPLASTIC-RELATED"/>
    <property type="match status" value="1"/>
</dbReference>
<evidence type="ECO:0000256" key="1">
    <source>
        <dbReference type="ARBA" id="ARBA00004141"/>
    </source>
</evidence>
<feature type="region of interest" description="Disordered" evidence="7">
    <location>
        <begin position="106"/>
        <end position="128"/>
    </location>
</feature>
<proteinExistence type="inferred from homology"/>
<evidence type="ECO:0000256" key="2">
    <source>
        <dbReference type="ARBA" id="ARBA00010199"/>
    </source>
</evidence>
<comment type="subcellular location">
    <subcellularLocation>
        <location evidence="1">Membrane</location>
        <topology evidence="1">Multi-pass membrane protein</topology>
    </subcellularLocation>
</comment>
<dbReference type="InterPro" id="IPR044644">
    <property type="entry name" value="DinF-like"/>
</dbReference>
<feature type="transmembrane region" description="Helical" evidence="6">
    <location>
        <begin position="257"/>
        <end position="279"/>
    </location>
</feature>
<dbReference type="Proteomes" id="UP000825935">
    <property type="component" value="Chromosome 17"/>
</dbReference>
<reference evidence="8" key="1">
    <citation type="submission" date="2021-08" db="EMBL/GenBank/DDBJ databases">
        <title>WGS assembly of Ceratopteris richardii.</title>
        <authorList>
            <person name="Marchant D.B."/>
            <person name="Chen G."/>
            <person name="Jenkins J."/>
            <person name="Shu S."/>
            <person name="Leebens-Mack J."/>
            <person name="Grimwood J."/>
            <person name="Schmutz J."/>
            <person name="Soltis P."/>
            <person name="Soltis D."/>
            <person name="Chen Z.-H."/>
        </authorList>
    </citation>
    <scope>NUCLEOTIDE SEQUENCE</scope>
    <source>
        <strain evidence="8">Whitten #5841</strain>
        <tissue evidence="8">Leaf</tissue>
    </source>
</reference>
<feature type="transmembrane region" description="Helical" evidence="6">
    <location>
        <begin position="519"/>
        <end position="537"/>
    </location>
</feature>
<comment type="similarity">
    <text evidence="2 6">Belongs to the multi antimicrobial extrusion (MATE) (TC 2.A.66.1) family.</text>
</comment>
<name>A0A8T2SUC7_CERRI</name>
<dbReference type="PANTHER" id="PTHR42893:SF9">
    <property type="entry name" value="PROTEIN DETOXIFICATION 46, CHLOROPLASTIC"/>
    <property type="match status" value="1"/>
</dbReference>
<feature type="transmembrane region" description="Helical" evidence="6">
    <location>
        <begin position="386"/>
        <end position="408"/>
    </location>
</feature>
<evidence type="ECO:0000256" key="7">
    <source>
        <dbReference type="SAM" id="MobiDB-lite"/>
    </source>
</evidence>
<accession>A0A8T2SUC7</accession>
<protein>
    <recommendedName>
        <fullName evidence="6">Protein DETOXIFICATION</fullName>
    </recommendedName>
    <alternativeName>
        <fullName evidence="6">Multidrug and toxic compound extrusion protein</fullName>
    </alternativeName>
</protein>
<evidence type="ECO:0000256" key="6">
    <source>
        <dbReference type="RuleBase" id="RU004914"/>
    </source>
</evidence>
<evidence type="ECO:0000256" key="4">
    <source>
        <dbReference type="ARBA" id="ARBA00022989"/>
    </source>
</evidence>
<keyword evidence="4 6" id="KW-1133">Transmembrane helix</keyword>
<dbReference type="GO" id="GO:0042910">
    <property type="term" value="F:xenobiotic transmembrane transporter activity"/>
    <property type="evidence" value="ECO:0007669"/>
    <property type="project" value="InterPro"/>
</dbReference>
<keyword evidence="5 6" id="KW-0472">Membrane</keyword>
<dbReference type="InterPro" id="IPR002528">
    <property type="entry name" value="MATE_fam"/>
</dbReference>
<dbReference type="OMA" id="LTCKSHI"/>
<feature type="compositionally biased region" description="Polar residues" evidence="7">
    <location>
        <begin position="106"/>
        <end position="115"/>
    </location>
</feature>
<dbReference type="EMBL" id="CM035422">
    <property type="protein sequence ID" value="KAH7373401.1"/>
    <property type="molecule type" value="Genomic_DNA"/>
</dbReference>
<comment type="caution">
    <text evidence="8">The sequence shown here is derived from an EMBL/GenBank/DDBJ whole genome shotgun (WGS) entry which is preliminary data.</text>
</comment>
<dbReference type="NCBIfam" id="TIGR00797">
    <property type="entry name" value="matE"/>
    <property type="match status" value="1"/>
</dbReference>
<dbReference type="OrthoDB" id="423427at2759"/>
<feature type="transmembrane region" description="Helical" evidence="6">
    <location>
        <begin position="180"/>
        <end position="206"/>
    </location>
</feature>
<organism evidence="8 9">
    <name type="scientific">Ceratopteris richardii</name>
    <name type="common">Triangle waterfern</name>
    <dbReference type="NCBI Taxonomy" id="49495"/>
    <lineage>
        <taxon>Eukaryota</taxon>
        <taxon>Viridiplantae</taxon>
        <taxon>Streptophyta</taxon>
        <taxon>Embryophyta</taxon>
        <taxon>Tracheophyta</taxon>
        <taxon>Polypodiopsida</taxon>
        <taxon>Polypodiidae</taxon>
        <taxon>Polypodiales</taxon>
        <taxon>Pteridineae</taxon>
        <taxon>Pteridaceae</taxon>
        <taxon>Parkerioideae</taxon>
        <taxon>Ceratopteris</taxon>
    </lineage>
</organism>
<feature type="transmembrane region" description="Helical" evidence="6">
    <location>
        <begin position="549"/>
        <end position="567"/>
    </location>
</feature>
<feature type="transmembrane region" description="Helical" evidence="6">
    <location>
        <begin position="360"/>
        <end position="379"/>
    </location>
</feature>
<dbReference type="GO" id="GO:0016020">
    <property type="term" value="C:membrane"/>
    <property type="evidence" value="ECO:0007669"/>
    <property type="project" value="UniProtKB-SubCell"/>
</dbReference>
<keyword evidence="9" id="KW-1185">Reference proteome</keyword>
<dbReference type="GO" id="GO:0015297">
    <property type="term" value="F:antiporter activity"/>
    <property type="evidence" value="ECO:0007669"/>
    <property type="project" value="InterPro"/>
</dbReference>
<evidence type="ECO:0000313" key="8">
    <source>
        <dbReference type="EMBL" id="KAH7373402.1"/>
    </source>
</evidence>
<sequence>MGSSFQWAVPQQHFQCLPVSRLSCQRSSVGNPANNISSGGSKRIIDGVLLLRWRNSNFVLLAKHGRTPRRINRLGRPKVKCCETGAAEADLLISDGKSTTEISLESTEYNSTGSLHDSARSSKRPDAQPVFAADGSLSTVLDSPCSVVTHSTRQLDDGNEVRELVSNDDDRNLLQQLWDIVVFAGPALGIWLSGPLMSLIDTAVVGRSSSLELAALGPGTVLCDQLGYVFMFLSVATSNLIATSLAKQDEARAAQHLSRLLFVALICGVGMFLATGTFAEPFLKKFTGHKDVGLTSAAFSYVKIRSYAWPAVLVGMVAQSASLGMQDSWSPLQVLALASFVNLTGDILLCTYMGQGIAGAAWATMLSQYVGGFLMLRSLRKKGYSLALTVPSVKELVHIVGITGPVLFTMLSKVSFYALITYLSTSLGAVILGAHQVMIGIYSTCTVSGEPLCQTAQSFMPALIQGKNANKRKAQMLLKSLLMIGGILGLSLGCFALSFSIFFPRVFTTDIAIINQMRAISLPFFCALIITPPLLSLEGTLLAGRDLKFLSLSMISCFGGGAVLLLVMKRLGFGLPGFWWTLACFQAARYLSSFWRLQSSKSVLKDSEPKLKAEFT</sequence>
<evidence type="ECO:0000256" key="5">
    <source>
        <dbReference type="ARBA" id="ARBA00023136"/>
    </source>
</evidence>
<comment type="caution">
    <text evidence="6">Lacks conserved residue(s) required for the propagation of feature annotation.</text>
</comment>
<gene>
    <name evidence="8" type="ORF">KP509_17G054200</name>
</gene>
<feature type="transmembrane region" description="Helical" evidence="6">
    <location>
        <begin position="481"/>
        <end position="507"/>
    </location>
</feature>
<dbReference type="EMBL" id="CM035422">
    <property type="protein sequence ID" value="KAH7373406.1"/>
    <property type="molecule type" value="Genomic_DNA"/>
</dbReference>
<evidence type="ECO:0000313" key="9">
    <source>
        <dbReference type="Proteomes" id="UP000825935"/>
    </source>
</evidence>
<feature type="compositionally biased region" description="Basic and acidic residues" evidence="7">
    <location>
        <begin position="117"/>
        <end position="126"/>
    </location>
</feature>
<keyword evidence="3 6" id="KW-0812">Transmembrane</keyword>